<evidence type="ECO:0000313" key="2">
    <source>
        <dbReference type="EMBL" id="PUA33462.1"/>
    </source>
</evidence>
<accession>A0A2R7Y9C5</accession>
<dbReference type="Pfam" id="PF01895">
    <property type="entry name" value="PhoU"/>
    <property type="match status" value="1"/>
</dbReference>
<dbReference type="SMART" id="SM00966">
    <property type="entry name" value="SpoVT_AbrB"/>
    <property type="match status" value="1"/>
</dbReference>
<dbReference type="InterPro" id="IPR007159">
    <property type="entry name" value="SpoVT-AbrB_dom"/>
</dbReference>
<reference evidence="2 3" key="1">
    <citation type="journal article" date="2018" name="Syst. Appl. Microbiol.">
        <title>A new symbiotic nanoarchaeote (Candidatus Nanoclepta minutus) and its host (Zestosphaera tikiterensis gen. nov., sp. nov.) from a New Zealand hot spring.</title>
        <authorList>
            <person name="St John E."/>
            <person name="Liu Y."/>
            <person name="Podar M."/>
            <person name="Stott M.B."/>
            <person name="Meneghin J."/>
            <person name="Chen Z."/>
            <person name="Lagutin K."/>
            <person name="Mitchell K."/>
            <person name="Reysenbach A.L."/>
        </authorList>
    </citation>
    <scope>NUCLEOTIDE SEQUENCE [LARGE SCALE GENOMIC DNA]</scope>
    <source>
        <strain evidence="2">NZ3</strain>
    </source>
</reference>
<evidence type="ECO:0000313" key="3">
    <source>
        <dbReference type="Proteomes" id="UP000244093"/>
    </source>
</evidence>
<dbReference type="InterPro" id="IPR026022">
    <property type="entry name" value="PhoU_dom"/>
</dbReference>
<evidence type="ECO:0000259" key="1">
    <source>
        <dbReference type="SMART" id="SM00966"/>
    </source>
</evidence>
<name>A0A2R7Y9C5_9CREN</name>
<dbReference type="Proteomes" id="UP000244093">
    <property type="component" value="Unassembled WGS sequence"/>
</dbReference>
<dbReference type="AlphaFoldDB" id="A0A2R7Y9C5"/>
<sequence length="364" mass="41248">MPEVRRIQKFGKSTLMVSLPASWVKAMGLVSGDSISIEVMEDGTLRLAPLQLVQRKGEKRLRVKVSRGSSEALLTRSIIAGYLLGVDVITIDAMDGVLTETHLKNIRNVVKDLLGAEIIENTPSRISIQVLVDPSKYSATNLLNRVINLVRFMLQHIQTALLDRKIYLLSEVQEMEKEVDRLHALAVRQFLQAQNDRSLAKHLGIKSSLIPEYRGIIKALEEAADALSNLAQILSDERNQDIIDVLRLNVDILKECLDYILMVIDRLDKVFKTLDPYITNGVLNMISEYYILIRKYDEMMFKSLKAIEATTGKEMSVDKKYLHLREFIDKLIEVGRMMESAAESAFDISIDKTGEILDISRIFL</sequence>
<dbReference type="GO" id="GO:0003677">
    <property type="term" value="F:DNA binding"/>
    <property type="evidence" value="ECO:0007669"/>
    <property type="project" value="InterPro"/>
</dbReference>
<organism evidence="2 3">
    <name type="scientific">Zestosphaera tikiterensis</name>
    <dbReference type="NCBI Taxonomy" id="1973259"/>
    <lineage>
        <taxon>Archaea</taxon>
        <taxon>Thermoproteota</taxon>
        <taxon>Thermoprotei</taxon>
        <taxon>Desulfurococcales</taxon>
        <taxon>Desulfurococcaceae</taxon>
        <taxon>Zestosphaera</taxon>
    </lineage>
</organism>
<dbReference type="Gene3D" id="1.20.58.220">
    <property type="entry name" value="Phosphate transport system protein phou homolog 2, domain 2"/>
    <property type="match status" value="1"/>
</dbReference>
<comment type="caution">
    <text evidence="2">The sequence shown here is derived from an EMBL/GenBank/DDBJ whole genome shotgun (WGS) entry which is preliminary data.</text>
</comment>
<proteinExistence type="predicted"/>
<dbReference type="InterPro" id="IPR038078">
    <property type="entry name" value="PhoU-like_sf"/>
</dbReference>
<protein>
    <recommendedName>
        <fullName evidence="1">SpoVT-AbrB domain-containing protein</fullName>
    </recommendedName>
</protein>
<feature type="domain" description="SpoVT-AbrB" evidence="1">
    <location>
        <begin position="9"/>
        <end position="55"/>
    </location>
</feature>
<gene>
    <name evidence="2" type="ORF">B7O98_03335</name>
</gene>
<dbReference type="EMBL" id="NBVN01000002">
    <property type="protein sequence ID" value="PUA33462.1"/>
    <property type="molecule type" value="Genomic_DNA"/>
</dbReference>
<dbReference type="SUPFAM" id="SSF109755">
    <property type="entry name" value="PhoU-like"/>
    <property type="match status" value="1"/>
</dbReference>
<dbReference type="Pfam" id="PF04014">
    <property type="entry name" value="MazE_antitoxin"/>
    <property type="match status" value="1"/>
</dbReference>